<evidence type="ECO:0000256" key="1">
    <source>
        <dbReference type="ARBA" id="ARBA00001933"/>
    </source>
</evidence>
<dbReference type="Gene3D" id="3.40.50.1100">
    <property type="match status" value="2"/>
</dbReference>
<feature type="domain" description="Tryptophan synthase beta chain-like PALP" evidence="3">
    <location>
        <begin position="80"/>
        <end position="310"/>
    </location>
</feature>
<dbReference type="RefSeq" id="WP_073072947.1">
    <property type="nucleotide sequence ID" value="NZ_FQXN01000003.1"/>
</dbReference>
<dbReference type="Proteomes" id="UP000242592">
    <property type="component" value="Unassembled WGS sequence"/>
</dbReference>
<dbReference type="InterPro" id="IPR050214">
    <property type="entry name" value="Cys_Synth/Cystath_Beta-Synth"/>
</dbReference>
<evidence type="ECO:0000313" key="4">
    <source>
        <dbReference type="EMBL" id="SHH41361.1"/>
    </source>
</evidence>
<dbReference type="InterPro" id="IPR001926">
    <property type="entry name" value="TrpB-like_PALP"/>
</dbReference>
<reference evidence="5" key="1">
    <citation type="submission" date="2016-11" db="EMBL/GenBank/DDBJ databases">
        <authorList>
            <person name="Varghese N."/>
            <person name="Submissions S."/>
        </authorList>
    </citation>
    <scope>NUCLEOTIDE SEQUENCE [LARGE SCALE GENOMIC DNA]</scope>
    <source>
        <strain evidence="5">DSM 15807</strain>
    </source>
</reference>
<dbReference type="EMBL" id="FQXN01000003">
    <property type="protein sequence ID" value="SHH41361.1"/>
    <property type="molecule type" value="Genomic_DNA"/>
</dbReference>
<dbReference type="SUPFAM" id="SSF53686">
    <property type="entry name" value="Tryptophan synthase beta subunit-like PLP-dependent enzymes"/>
    <property type="match status" value="1"/>
</dbReference>
<dbReference type="InterPro" id="IPR036052">
    <property type="entry name" value="TrpB-like_PALP_sf"/>
</dbReference>
<keyword evidence="2" id="KW-0663">Pyridoxal phosphate</keyword>
<comment type="cofactor">
    <cofactor evidence="1">
        <name>pyridoxal 5'-phosphate</name>
        <dbReference type="ChEBI" id="CHEBI:597326"/>
    </cofactor>
</comment>
<sequence>MNKKVPVLGPTFEEMLHPEKIDPKIRKRAIEMKKKDPMHPVNLFNITWKNENDDYYYFVMPKELTGVKANIIVLYAKEFPSGSHKVGATYSVLAEKTVNGEVDPLKHTLVWPSTGNYGIGGAWVSSRMNYKSIVLLPELMSKERFELIKKYGSEVIATPGCESNVKEIYDKAKELYSKDPEHVRILNQFEEFGNYRFHYYVTGNTMIELVKEKKIGNQRISAVVLGVGSAGTIASGDRVKQEFPEAKVVTVEPLQCPTIALNGYGGHDIQGIGDKHVTWIHNVMNNDAVVLVDDMDSKKMLQVLSDPEGIKFLKEFVPSDAVDFISDKFGISGVANLIGAIKMAKFYDFGSDDNIFIVATDSIERYRSVMEELTKQFGKLDRSEAKSRTERILLYQEPSWIFEGDKFSRERWHNLKYYTWVEQQGKTVEELNAQKSQEYWEKQQEKVKDTNQKILDYRKKHEEILMDIYFSD</sequence>
<evidence type="ECO:0000313" key="5">
    <source>
        <dbReference type="Proteomes" id="UP000242592"/>
    </source>
</evidence>
<dbReference type="OrthoDB" id="9767775at2"/>
<dbReference type="Pfam" id="PF00291">
    <property type="entry name" value="PALP"/>
    <property type="match status" value="1"/>
</dbReference>
<dbReference type="GO" id="GO:1901605">
    <property type="term" value="P:alpha-amino acid metabolic process"/>
    <property type="evidence" value="ECO:0007669"/>
    <property type="project" value="UniProtKB-ARBA"/>
</dbReference>
<evidence type="ECO:0000256" key="2">
    <source>
        <dbReference type="ARBA" id="ARBA00022898"/>
    </source>
</evidence>
<protein>
    <submittedName>
        <fullName evidence="4">Cysteine synthase</fullName>
    </submittedName>
</protein>
<name>A0A1M5SS47_9BACT</name>
<gene>
    <name evidence="4" type="ORF">SAMN02745199_1050</name>
</gene>
<dbReference type="STRING" id="1123380.SAMN02745199_1050"/>
<accession>A0A1M5SS47</accession>
<proteinExistence type="predicted"/>
<evidence type="ECO:0000259" key="3">
    <source>
        <dbReference type="Pfam" id="PF00291"/>
    </source>
</evidence>
<dbReference type="AlphaFoldDB" id="A0A1M5SS47"/>
<dbReference type="PANTHER" id="PTHR10314">
    <property type="entry name" value="CYSTATHIONINE BETA-SYNTHASE"/>
    <property type="match status" value="1"/>
</dbReference>
<organism evidence="4 5">
    <name type="scientific">Thermosipho atlanticus DSM 15807</name>
    <dbReference type="NCBI Taxonomy" id="1123380"/>
    <lineage>
        <taxon>Bacteria</taxon>
        <taxon>Thermotogati</taxon>
        <taxon>Thermotogota</taxon>
        <taxon>Thermotogae</taxon>
        <taxon>Thermotogales</taxon>
        <taxon>Fervidobacteriaceae</taxon>
        <taxon>Thermosipho</taxon>
    </lineage>
</organism>
<keyword evidence="5" id="KW-1185">Reference proteome</keyword>